<dbReference type="PANTHER" id="PTHR43630">
    <property type="entry name" value="POLY-BETA-1,6-N-ACETYL-D-GLUCOSAMINE SYNTHASE"/>
    <property type="match status" value="1"/>
</dbReference>
<evidence type="ECO:0000256" key="4">
    <source>
        <dbReference type="SAM" id="Phobius"/>
    </source>
</evidence>
<protein>
    <submittedName>
        <fullName evidence="6">Glycosyl transferase</fullName>
    </submittedName>
</protein>
<gene>
    <name evidence="6" type="ORF">GCM10008938_43500</name>
</gene>
<dbReference type="InterPro" id="IPR001173">
    <property type="entry name" value="Glyco_trans_2-like"/>
</dbReference>
<dbReference type="PANTHER" id="PTHR43630:SF1">
    <property type="entry name" value="POLY-BETA-1,6-N-ACETYL-D-GLUCOSAMINE SYNTHASE"/>
    <property type="match status" value="1"/>
</dbReference>
<evidence type="ECO:0000256" key="1">
    <source>
        <dbReference type="ARBA" id="ARBA00006739"/>
    </source>
</evidence>
<dbReference type="RefSeq" id="WP_229684912.1">
    <property type="nucleotide sequence ID" value="NZ_BMOD01000025.1"/>
</dbReference>
<dbReference type="Pfam" id="PF00535">
    <property type="entry name" value="Glycos_transf_2"/>
    <property type="match status" value="1"/>
</dbReference>
<keyword evidence="4" id="KW-1133">Transmembrane helix</keyword>
<dbReference type="Proteomes" id="UP000632222">
    <property type="component" value="Unassembled WGS sequence"/>
</dbReference>
<organism evidence="6 7">
    <name type="scientific">Deinococcus roseus</name>
    <dbReference type="NCBI Taxonomy" id="392414"/>
    <lineage>
        <taxon>Bacteria</taxon>
        <taxon>Thermotogati</taxon>
        <taxon>Deinococcota</taxon>
        <taxon>Deinococci</taxon>
        <taxon>Deinococcales</taxon>
        <taxon>Deinococcaceae</taxon>
        <taxon>Deinococcus</taxon>
    </lineage>
</organism>
<dbReference type="SUPFAM" id="SSF53448">
    <property type="entry name" value="Nucleotide-diphospho-sugar transferases"/>
    <property type="match status" value="1"/>
</dbReference>
<dbReference type="InterPro" id="IPR029044">
    <property type="entry name" value="Nucleotide-diphossugar_trans"/>
</dbReference>
<comment type="caution">
    <text evidence="6">The sequence shown here is derived from an EMBL/GenBank/DDBJ whole genome shotgun (WGS) entry which is preliminary data.</text>
</comment>
<comment type="similarity">
    <text evidence="1">Belongs to the glycosyltransferase 2 family.</text>
</comment>
<sequence length="471" mass="53699">MMDLSPMFTTLLHILEVLIVAYFAFLNILYAISVLIASQEMVRTSMGGHQNLMKSQLEKGYHRPISVLVPAFNEEQTIEASVRAFLGLDYPDFEVIVINDGSSDRTLQVLLDGFELQKSEEFPSRLLPTQAIHGVYRCSRHPHLLVIDKANGGKGDALNVGITHATRPLFCAVDADSILDAEALLQVARQFLEDDHLIAVGGTVRVMNGSHVRNDVVHEMQPPRSWLERIQVVEYTRAFLAGRSTFSMMGVLLIVSGAFGLFSRKAVLDVGGYRTDTVGEDMELVVRLHRQMRDQKLNYQIRYTMDPICWTQVPQDMGMLRKQRNRWQRGLLETLWIHKSMFLNPRYGRIGMFSLPYYLLFEAFAPLLEVFGYVLTLVLLLVGHLDRTFAVLFLTMALLYGMLISLASLGIEGFMVQRYPRFGDRVKIMLASVFEQLGYRQVLVVERLIATLMLSRKRGQWDTQQRKQMEG</sequence>
<evidence type="ECO:0000259" key="5">
    <source>
        <dbReference type="Pfam" id="PF00535"/>
    </source>
</evidence>
<evidence type="ECO:0000256" key="2">
    <source>
        <dbReference type="ARBA" id="ARBA00022676"/>
    </source>
</evidence>
<evidence type="ECO:0000313" key="7">
    <source>
        <dbReference type="Proteomes" id="UP000632222"/>
    </source>
</evidence>
<keyword evidence="4" id="KW-0812">Transmembrane</keyword>
<keyword evidence="3 6" id="KW-0808">Transferase</keyword>
<dbReference type="Gene3D" id="3.90.550.10">
    <property type="entry name" value="Spore Coat Polysaccharide Biosynthesis Protein SpsA, Chain A"/>
    <property type="match status" value="1"/>
</dbReference>
<proteinExistence type="inferred from homology"/>
<dbReference type="GO" id="GO:0016740">
    <property type="term" value="F:transferase activity"/>
    <property type="evidence" value="ECO:0007669"/>
    <property type="project" value="UniProtKB-KW"/>
</dbReference>
<reference evidence="7" key="1">
    <citation type="journal article" date="2019" name="Int. J. Syst. Evol. Microbiol.">
        <title>The Global Catalogue of Microorganisms (GCM) 10K type strain sequencing project: providing services to taxonomists for standard genome sequencing and annotation.</title>
        <authorList>
            <consortium name="The Broad Institute Genomics Platform"/>
            <consortium name="The Broad Institute Genome Sequencing Center for Infectious Disease"/>
            <person name="Wu L."/>
            <person name="Ma J."/>
        </authorList>
    </citation>
    <scope>NUCLEOTIDE SEQUENCE [LARGE SCALE GENOMIC DNA]</scope>
    <source>
        <strain evidence="7">JCM 14370</strain>
    </source>
</reference>
<keyword evidence="4" id="KW-0472">Membrane</keyword>
<feature type="domain" description="Glycosyltransferase 2-like" evidence="5">
    <location>
        <begin position="66"/>
        <end position="235"/>
    </location>
</feature>
<evidence type="ECO:0000313" key="6">
    <source>
        <dbReference type="EMBL" id="GGJ52816.1"/>
    </source>
</evidence>
<feature type="transmembrane region" description="Helical" evidence="4">
    <location>
        <begin position="357"/>
        <end position="383"/>
    </location>
</feature>
<feature type="transmembrane region" description="Helical" evidence="4">
    <location>
        <begin position="12"/>
        <end position="37"/>
    </location>
</feature>
<keyword evidence="7" id="KW-1185">Reference proteome</keyword>
<accession>A0ABQ2DBN0</accession>
<dbReference type="EMBL" id="BMOD01000025">
    <property type="protein sequence ID" value="GGJ52816.1"/>
    <property type="molecule type" value="Genomic_DNA"/>
</dbReference>
<feature type="transmembrane region" description="Helical" evidence="4">
    <location>
        <begin position="389"/>
        <end position="411"/>
    </location>
</feature>
<dbReference type="CDD" id="cd06423">
    <property type="entry name" value="CESA_like"/>
    <property type="match status" value="1"/>
</dbReference>
<evidence type="ECO:0000256" key="3">
    <source>
        <dbReference type="ARBA" id="ARBA00022679"/>
    </source>
</evidence>
<keyword evidence="2" id="KW-0328">Glycosyltransferase</keyword>
<name>A0ABQ2DBN0_9DEIO</name>